<dbReference type="InParanoid" id="B4MWJ9"/>
<feature type="compositionally biased region" description="Low complexity" evidence="5">
    <location>
        <begin position="72"/>
        <end position="99"/>
    </location>
</feature>
<dbReference type="OrthoDB" id="76305at2759"/>
<evidence type="ECO:0000256" key="2">
    <source>
        <dbReference type="ARBA" id="ARBA00008197"/>
    </source>
</evidence>
<dbReference type="HOGENOM" id="CLU_137555_0_0_1"/>
<evidence type="ECO:0000256" key="5">
    <source>
        <dbReference type="SAM" id="MobiDB-lite"/>
    </source>
</evidence>
<name>B4MWJ9_DROWI</name>
<dbReference type="KEGG" id="dwi:6642248"/>
<dbReference type="GO" id="GO:0033617">
    <property type="term" value="P:mitochondrial respiratory chain complex IV assembly"/>
    <property type="evidence" value="ECO:0007669"/>
    <property type="project" value="TreeGrafter"/>
</dbReference>
<accession>B4MWJ9</accession>
<feature type="transmembrane region" description="Helical" evidence="6">
    <location>
        <begin position="6"/>
        <end position="25"/>
    </location>
</feature>
<comment type="similarity">
    <text evidence="2">Belongs to the PET117 family.</text>
</comment>
<keyword evidence="6" id="KW-1133">Transmembrane helix</keyword>
<dbReference type="EMBL" id="CH963857">
    <property type="protein sequence ID" value="EDW76140.1"/>
    <property type="molecule type" value="Genomic_DNA"/>
</dbReference>
<evidence type="ECO:0008006" key="9">
    <source>
        <dbReference type="Google" id="ProtNLM"/>
    </source>
</evidence>
<dbReference type="FunCoup" id="B4MWJ9">
    <property type="interactions" value="387"/>
</dbReference>
<feature type="compositionally biased region" description="Polar residues" evidence="5">
    <location>
        <begin position="108"/>
        <end position="122"/>
    </location>
</feature>
<keyword evidence="8" id="KW-1185">Reference proteome</keyword>
<evidence type="ECO:0000256" key="1">
    <source>
        <dbReference type="ARBA" id="ARBA00004173"/>
    </source>
</evidence>
<dbReference type="Pfam" id="PF15786">
    <property type="entry name" value="PET117"/>
    <property type="match status" value="1"/>
</dbReference>
<dbReference type="InterPro" id="IPR031568">
    <property type="entry name" value="Pet117"/>
</dbReference>
<comment type="subcellular location">
    <subcellularLocation>
        <location evidence="1">Mitochondrion</location>
    </subcellularLocation>
</comment>
<feature type="region of interest" description="Disordered" evidence="5">
    <location>
        <begin position="69"/>
        <end position="149"/>
    </location>
</feature>
<keyword evidence="6" id="KW-0472">Membrane</keyword>
<dbReference type="PANTHER" id="PTHR28163">
    <property type="entry name" value="PROTEIN PET117 HOMOLOG, MITOCHONDRIAL"/>
    <property type="match status" value="1"/>
</dbReference>
<gene>
    <name evidence="7" type="primary">Dwil\GK15299</name>
    <name evidence="7" type="ORF">Dwil_GK15299</name>
</gene>
<dbReference type="eggNOG" id="ENOG502S7B1">
    <property type="taxonomic scope" value="Eukaryota"/>
</dbReference>
<keyword evidence="6" id="KW-0812">Transmembrane</keyword>
<evidence type="ECO:0000256" key="6">
    <source>
        <dbReference type="SAM" id="Phobius"/>
    </source>
</evidence>
<dbReference type="Proteomes" id="UP000007798">
    <property type="component" value="Unassembled WGS sequence"/>
</dbReference>
<protein>
    <recommendedName>
        <fullName evidence="9">Protein PET117 homolog, mitochondrial</fullName>
    </recommendedName>
</protein>
<dbReference type="AlphaFoldDB" id="B4MWJ9"/>
<evidence type="ECO:0000256" key="4">
    <source>
        <dbReference type="ARBA" id="ARBA00023128"/>
    </source>
</evidence>
<evidence type="ECO:0000256" key="3">
    <source>
        <dbReference type="ARBA" id="ARBA00022946"/>
    </source>
</evidence>
<sequence>MSVPSKIALSVAVAVSSAIIGYVHYKQSADRLKLHEGVIRDVEQQQRRKHENTYTLQQQIDITKQLKAREVSSAGTAPKTTTTTAQQTVGTEEQTTSGTNLRPVMESTGIQVQMSEEQSTHQVPPATATWDPNANQTQGEAPPKRQNSV</sequence>
<keyword evidence="3" id="KW-0809">Transit peptide</keyword>
<dbReference type="PANTHER" id="PTHR28163:SF1">
    <property type="entry name" value="PROTEIN PET117 HOMOLOG, MITOCHONDRIAL"/>
    <property type="match status" value="1"/>
</dbReference>
<proteinExistence type="inferred from homology"/>
<dbReference type="STRING" id="7260.B4MWJ9"/>
<reference evidence="7 8" key="1">
    <citation type="journal article" date="2007" name="Nature">
        <title>Evolution of genes and genomes on the Drosophila phylogeny.</title>
        <authorList>
            <consortium name="Drosophila 12 Genomes Consortium"/>
            <person name="Clark A.G."/>
            <person name="Eisen M.B."/>
            <person name="Smith D.R."/>
            <person name="Bergman C.M."/>
            <person name="Oliver B."/>
            <person name="Markow T.A."/>
            <person name="Kaufman T.C."/>
            <person name="Kellis M."/>
            <person name="Gelbart W."/>
            <person name="Iyer V.N."/>
            <person name="Pollard D.A."/>
            <person name="Sackton T.B."/>
            <person name="Larracuente A.M."/>
            <person name="Singh N.D."/>
            <person name="Abad J.P."/>
            <person name="Abt D.N."/>
            <person name="Adryan B."/>
            <person name="Aguade M."/>
            <person name="Akashi H."/>
            <person name="Anderson W.W."/>
            <person name="Aquadro C.F."/>
            <person name="Ardell D.H."/>
            <person name="Arguello R."/>
            <person name="Artieri C.G."/>
            <person name="Barbash D.A."/>
            <person name="Barker D."/>
            <person name="Barsanti P."/>
            <person name="Batterham P."/>
            <person name="Batzoglou S."/>
            <person name="Begun D."/>
            <person name="Bhutkar A."/>
            <person name="Blanco E."/>
            <person name="Bosak S.A."/>
            <person name="Bradley R.K."/>
            <person name="Brand A.D."/>
            <person name="Brent M.R."/>
            <person name="Brooks A.N."/>
            <person name="Brown R.H."/>
            <person name="Butlin R.K."/>
            <person name="Caggese C."/>
            <person name="Calvi B.R."/>
            <person name="Bernardo de Carvalho A."/>
            <person name="Caspi A."/>
            <person name="Castrezana S."/>
            <person name="Celniker S.E."/>
            <person name="Chang J.L."/>
            <person name="Chapple C."/>
            <person name="Chatterji S."/>
            <person name="Chinwalla A."/>
            <person name="Civetta A."/>
            <person name="Clifton S.W."/>
            <person name="Comeron J.M."/>
            <person name="Costello J.C."/>
            <person name="Coyne J.A."/>
            <person name="Daub J."/>
            <person name="David R.G."/>
            <person name="Delcher A.L."/>
            <person name="Delehaunty K."/>
            <person name="Do C.B."/>
            <person name="Ebling H."/>
            <person name="Edwards K."/>
            <person name="Eickbush T."/>
            <person name="Evans J.D."/>
            <person name="Filipski A."/>
            <person name="Findeiss S."/>
            <person name="Freyhult E."/>
            <person name="Fulton L."/>
            <person name="Fulton R."/>
            <person name="Garcia A.C."/>
            <person name="Gardiner A."/>
            <person name="Garfield D.A."/>
            <person name="Garvin B.E."/>
            <person name="Gibson G."/>
            <person name="Gilbert D."/>
            <person name="Gnerre S."/>
            <person name="Godfrey J."/>
            <person name="Good R."/>
            <person name="Gotea V."/>
            <person name="Gravely B."/>
            <person name="Greenberg A.J."/>
            <person name="Griffiths-Jones S."/>
            <person name="Gross S."/>
            <person name="Guigo R."/>
            <person name="Gustafson E.A."/>
            <person name="Haerty W."/>
            <person name="Hahn M.W."/>
            <person name="Halligan D.L."/>
            <person name="Halpern A.L."/>
            <person name="Halter G.M."/>
            <person name="Han M.V."/>
            <person name="Heger A."/>
            <person name="Hillier L."/>
            <person name="Hinrichs A.S."/>
            <person name="Holmes I."/>
            <person name="Hoskins R.A."/>
            <person name="Hubisz M.J."/>
            <person name="Hultmark D."/>
            <person name="Huntley M.A."/>
            <person name="Jaffe D.B."/>
            <person name="Jagadeeshan S."/>
            <person name="Jeck W.R."/>
            <person name="Johnson J."/>
            <person name="Jones C.D."/>
            <person name="Jordan W.C."/>
            <person name="Karpen G.H."/>
            <person name="Kataoka E."/>
            <person name="Keightley P.D."/>
            <person name="Kheradpour P."/>
            <person name="Kirkness E.F."/>
            <person name="Koerich L.B."/>
            <person name="Kristiansen K."/>
            <person name="Kudrna D."/>
            <person name="Kulathinal R.J."/>
            <person name="Kumar S."/>
            <person name="Kwok R."/>
            <person name="Lander E."/>
            <person name="Langley C.H."/>
            <person name="Lapoint R."/>
            <person name="Lazzaro B.P."/>
            <person name="Lee S.J."/>
            <person name="Levesque L."/>
            <person name="Li R."/>
            <person name="Lin C.F."/>
            <person name="Lin M.F."/>
            <person name="Lindblad-Toh K."/>
            <person name="Llopart A."/>
            <person name="Long M."/>
            <person name="Low L."/>
            <person name="Lozovsky E."/>
            <person name="Lu J."/>
            <person name="Luo M."/>
            <person name="Machado C.A."/>
            <person name="Makalowski W."/>
            <person name="Marzo M."/>
            <person name="Matsuda M."/>
            <person name="Matzkin L."/>
            <person name="McAllister B."/>
            <person name="McBride C.S."/>
            <person name="McKernan B."/>
            <person name="McKernan K."/>
            <person name="Mendez-Lago M."/>
            <person name="Minx P."/>
            <person name="Mollenhauer M.U."/>
            <person name="Montooth K."/>
            <person name="Mount S.M."/>
            <person name="Mu X."/>
            <person name="Myers E."/>
            <person name="Negre B."/>
            <person name="Newfeld S."/>
            <person name="Nielsen R."/>
            <person name="Noor M.A."/>
            <person name="O'Grady P."/>
            <person name="Pachter L."/>
            <person name="Papaceit M."/>
            <person name="Parisi M.J."/>
            <person name="Parisi M."/>
            <person name="Parts L."/>
            <person name="Pedersen J.S."/>
            <person name="Pesole G."/>
            <person name="Phillippy A.M."/>
            <person name="Ponting C.P."/>
            <person name="Pop M."/>
            <person name="Porcelli D."/>
            <person name="Powell J.R."/>
            <person name="Prohaska S."/>
            <person name="Pruitt K."/>
            <person name="Puig M."/>
            <person name="Quesneville H."/>
            <person name="Ram K.R."/>
            <person name="Rand D."/>
            <person name="Rasmussen M.D."/>
            <person name="Reed L.K."/>
            <person name="Reenan R."/>
            <person name="Reily A."/>
            <person name="Remington K.A."/>
            <person name="Rieger T.T."/>
            <person name="Ritchie M.G."/>
            <person name="Robin C."/>
            <person name="Rogers Y.H."/>
            <person name="Rohde C."/>
            <person name="Rozas J."/>
            <person name="Rubenfield M.J."/>
            <person name="Ruiz A."/>
            <person name="Russo S."/>
            <person name="Salzberg S.L."/>
            <person name="Sanchez-Gracia A."/>
            <person name="Saranga D.J."/>
            <person name="Sato H."/>
            <person name="Schaeffer S.W."/>
            <person name="Schatz M.C."/>
            <person name="Schlenke T."/>
            <person name="Schwartz R."/>
            <person name="Segarra C."/>
            <person name="Singh R.S."/>
            <person name="Sirot L."/>
            <person name="Sirota M."/>
            <person name="Sisneros N.B."/>
            <person name="Smith C.D."/>
            <person name="Smith T.F."/>
            <person name="Spieth J."/>
            <person name="Stage D.E."/>
            <person name="Stark A."/>
            <person name="Stephan W."/>
            <person name="Strausberg R.L."/>
            <person name="Strempel S."/>
            <person name="Sturgill D."/>
            <person name="Sutton G."/>
            <person name="Sutton G.G."/>
            <person name="Tao W."/>
            <person name="Teichmann S."/>
            <person name="Tobari Y.N."/>
            <person name="Tomimura Y."/>
            <person name="Tsolas J.M."/>
            <person name="Valente V.L."/>
            <person name="Venter E."/>
            <person name="Venter J.C."/>
            <person name="Vicario S."/>
            <person name="Vieira F.G."/>
            <person name="Vilella A.J."/>
            <person name="Villasante A."/>
            <person name="Walenz B."/>
            <person name="Wang J."/>
            <person name="Wasserman M."/>
            <person name="Watts T."/>
            <person name="Wilson D."/>
            <person name="Wilson R.K."/>
            <person name="Wing R.A."/>
            <person name="Wolfner M.F."/>
            <person name="Wong A."/>
            <person name="Wong G.K."/>
            <person name="Wu C.I."/>
            <person name="Wu G."/>
            <person name="Yamamoto D."/>
            <person name="Yang H.P."/>
            <person name="Yang S.P."/>
            <person name="Yorke J.A."/>
            <person name="Yoshida K."/>
            <person name="Zdobnov E."/>
            <person name="Zhang P."/>
            <person name="Zhang Y."/>
            <person name="Zimin A.V."/>
            <person name="Baldwin J."/>
            <person name="Abdouelleil A."/>
            <person name="Abdulkadir J."/>
            <person name="Abebe A."/>
            <person name="Abera B."/>
            <person name="Abreu J."/>
            <person name="Acer S.C."/>
            <person name="Aftuck L."/>
            <person name="Alexander A."/>
            <person name="An P."/>
            <person name="Anderson E."/>
            <person name="Anderson S."/>
            <person name="Arachi H."/>
            <person name="Azer M."/>
            <person name="Bachantsang P."/>
            <person name="Barry A."/>
            <person name="Bayul T."/>
            <person name="Berlin A."/>
            <person name="Bessette D."/>
            <person name="Bloom T."/>
            <person name="Blye J."/>
            <person name="Boguslavskiy L."/>
            <person name="Bonnet C."/>
            <person name="Boukhgalter B."/>
            <person name="Bourzgui I."/>
            <person name="Brown A."/>
            <person name="Cahill P."/>
            <person name="Channer S."/>
            <person name="Cheshatsang Y."/>
            <person name="Chuda L."/>
            <person name="Citroen M."/>
            <person name="Collymore A."/>
            <person name="Cooke P."/>
            <person name="Costello M."/>
            <person name="D'Aco K."/>
            <person name="Daza R."/>
            <person name="De Haan G."/>
            <person name="DeGray S."/>
            <person name="DeMaso C."/>
            <person name="Dhargay N."/>
            <person name="Dooley K."/>
            <person name="Dooley E."/>
            <person name="Doricent M."/>
            <person name="Dorje P."/>
            <person name="Dorjee K."/>
            <person name="Dupes A."/>
            <person name="Elong R."/>
            <person name="Falk J."/>
            <person name="Farina A."/>
            <person name="Faro S."/>
            <person name="Ferguson D."/>
            <person name="Fisher S."/>
            <person name="Foley C.D."/>
            <person name="Franke A."/>
            <person name="Friedrich D."/>
            <person name="Gadbois L."/>
            <person name="Gearin G."/>
            <person name="Gearin C.R."/>
            <person name="Giannoukos G."/>
            <person name="Goode T."/>
            <person name="Graham J."/>
            <person name="Grandbois E."/>
            <person name="Grewal S."/>
            <person name="Gyaltsen K."/>
            <person name="Hafez N."/>
            <person name="Hagos B."/>
            <person name="Hall J."/>
            <person name="Henson C."/>
            <person name="Hollinger A."/>
            <person name="Honan T."/>
            <person name="Huard M.D."/>
            <person name="Hughes L."/>
            <person name="Hurhula B."/>
            <person name="Husby M.E."/>
            <person name="Kamat A."/>
            <person name="Kanga B."/>
            <person name="Kashin S."/>
            <person name="Khazanovich D."/>
            <person name="Kisner P."/>
            <person name="Lance K."/>
            <person name="Lara M."/>
            <person name="Lee W."/>
            <person name="Lennon N."/>
            <person name="Letendre F."/>
            <person name="LeVine R."/>
            <person name="Lipovsky A."/>
            <person name="Liu X."/>
            <person name="Liu J."/>
            <person name="Liu S."/>
            <person name="Lokyitsang T."/>
            <person name="Lokyitsang Y."/>
            <person name="Lubonja R."/>
            <person name="Lui A."/>
            <person name="MacDonald P."/>
            <person name="Magnisalis V."/>
            <person name="Maru K."/>
            <person name="Matthews C."/>
            <person name="McCusker W."/>
            <person name="McDonough S."/>
            <person name="Mehta T."/>
            <person name="Meldrim J."/>
            <person name="Meneus L."/>
            <person name="Mihai O."/>
            <person name="Mihalev A."/>
            <person name="Mihova T."/>
            <person name="Mittelman R."/>
            <person name="Mlenga V."/>
            <person name="Montmayeur A."/>
            <person name="Mulrain L."/>
            <person name="Navidi A."/>
            <person name="Naylor J."/>
            <person name="Negash T."/>
            <person name="Nguyen T."/>
            <person name="Nguyen N."/>
            <person name="Nicol R."/>
            <person name="Norbu C."/>
            <person name="Norbu N."/>
            <person name="Novod N."/>
            <person name="O'Neill B."/>
            <person name="Osman S."/>
            <person name="Markiewicz E."/>
            <person name="Oyono O.L."/>
            <person name="Patti C."/>
            <person name="Phunkhang P."/>
            <person name="Pierre F."/>
            <person name="Priest M."/>
            <person name="Raghuraman S."/>
            <person name="Rege F."/>
            <person name="Reyes R."/>
            <person name="Rise C."/>
            <person name="Rogov P."/>
            <person name="Ross K."/>
            <person name="Ryan E."/>
            <person name="Settipalli S."/>
            <person name="Shea T."/>
            <person name="Sherpa N."/>
            <person name="Shi L."/>
            <person name="Shih D."/>
            <person name="Sparrow T."/>
            <person name="Spaulding J."/>
            <person name="Stalker J."/>
            <person name="Stange-Thomann N."/>
            <person name="Stavropoulos S."/>
            <person name="Stone C."/>
            <person name="Strader C."/>
            <person name="Tesfaye S."/>
            <person name="Thomson T."/>
            <person name="Thoulutsang Y."/>
            <person name="Thoulutsang D."/>
            <person name="Topham K."/>
            <person name="Topping I."/>
            <person name="Tsamla T."/>
            <person name="Vassiliev H."/>
            <person name="Vo A."/>
            <person name="Wangchuk T."/>
            <person name="Wangdi T."/>
            <person name="Weiand M."/>
            <person name="Wilkinson J."/>
            <person name="Wilson A."/>
            <person name="Yadav S."/>
            <person name="Young G."/>
            <person name="Yu Q."/>
            <person name="Zembek L."/>
            <person name="Zhong D."/>
            <person name="Zimmer A."/>
            <person name="Zwirko Z."/>
            <person name="Jaffe D.B."/>
            <person name="Alvarez P."/>
            <person name="Brockman W."/>
            <person name="Butler J."/>
            <person name="Chin C."/>
            <person name="Gnerre S."/>
            <person name="Grabherr M."/>
            <person name="Kleber M."/>
            <person name="Mauceli E."/>
            <person name="MacCallum I."/>
        </authorList>
    </citation>
    <scope>NUCLEOTIDE SEQUENCE [LARGE SCALE GENOMIC DNA]</scope>
    <source>
        <strain evidence="8">Tucson 14030-0811.24</strain>
    </source>
</reference>
<evidence type="ECO:0000313" key="7">
    <source>
        <dbReference type="EMBL" id="EDW76140.1"/>
    </source>
</evidence>
<dbReference type="GO" id="GO:0005739">
    <property type="term" value="C:mitochondrion"/>
    <property type="evidence" value="ECO:0007669"/>
    <property type="project" value="UniProtKB-SubCell"/>
</dbReference>
<keyword evidence="4" id="KW-0496">Mitochondrion</keyword>
<organism evidence="7 8">
    <name type="scientific">Drosophila willistoni</name>
    <name type="common">Fruit fly</name>
    <dbReference type="NCBI Taxonomy" id="7260"/>
    <lineage>
        <taxon>Eukaryota</taxon>
        <taxon>Metazoa</taxon>
        <taxon>Ecdysozoa</taxon>
        <taxon>Arthropoda</taxon>
        <taxon>Hexapoda</taxon>
        <taxon>Insecta</taxon>
        <taxon>Pterygota</taxon>
        <taxon>Neoptera</taxon>
        <taxon>Endopterygota</taxon>
        <taxon>Diptera</taxon>
        <taxon>Brachycera</taxon>
        <taxon>Muscomorpha</taxon>
        <taxon>Ephydroidea</taxon>
        <taxon>Drosophilidae</taxon>
        <taxon>Drosophila</taxon>
        <taxon>Sophophora</taxon>
    </lineage>
</organism>
<evidence type="ECO:0000313" key="8">
    <source>
        <dbReference type="Proteomes" id="UP000007798"/>
    </source>
</evidence>
<feature type="compositionally biased region" description="Polar residues" evidence="5">
    <location>
        <begin position="130"/>
        <end position="149"/>
    </location>
</feature>